<accession>A0A5J4WJT8</accession>
<dbReference type="OrthoDB" id="5970941at2759"/>
<organism evidence="2 3">
    <name type="scientific">Streblomastix strix</name>
    <dbReference type="NCBI Taxonomy" id="222440"/>
    <lineage>
        <taxon>Eukaryota</taxon>
        <taxon>Metamonada</taxon>
        <taxon>Preaxostyla</taxon>
        <taxon>Oxymonadida</taxon>
        <taxon>Streblomastigidae</taxon>
        <taxon>Streblomastix</taxon>
    </lineage>
</organism>
<gene>
    <name evidence="2" type="ORF">EZS28_009187</name>
</gene>
<evidence type="ECO:0000313" key="3">
    <source>
        <dbReference type="Proteomes" id="UP000324800"/>
    </source>
</evidence>
<sequence length="129" mass="13798">MDQSQSYGGGLYLIIWNESRGSISNSTFKECKAYDGGGVYTDISTGAKLTIDGQCQFIDCSADRGGGLYAKIYNFSCQLILQDCLFRGCQARYGGGGGIYIDSFSQSVSQVNKVKFENCSSEKDGGGGI</sequence>
<name>A0A5J4WJT8_9EUKA</name>
<protein>
    <recommendedName>
        <fullName evidence="1">Right handed beta helix domain-containing protein</fullName>
    </recommendedName>
</protein>
<evidence type="ECO:0000313" key="2">
    <source>
        <dbReference type="EMBL" id="KAA6395287.1"/>
    </source>
</evidence>
<evidence type="ECO:0000259" key="1">
    <source>
        <dbReference type="Pfam" id="PF13229"/>
    </source>
</evidence>
<dbReference type="SUPFAM" id="SSF51126">
    <property type="entry name" value="Pectin lyase-like"/>
    <property type="match status" value="1"/>
</dbReference>
<proteinExistence type="predicted"/>
<dbReference type="InterPro" id="IPR012334">
    <property type="entry name" value="Pectin_lyas_fold"/>
</dbReference>
<feature type="domain" description="Right handed beta helix" evidence="1">
    <location>
        <begin position="21"/>
        <end position="129"/>
    </location>
</feature>
<dbReference type="AlphaFoldDB" id="A0A5J4WJT8"/>
<reference evidence="2 3" key="1">
    <citation type="submission" date="2019-03" db="EMBL/GenBank/DDBJ databases">
        <title>Single cell metagenomics reveals metabolic interactions within the superorganism composed of flagellate Streblomastix strix and complex community of Bacteroidetes bacteria on its surface.</title>
        <authorList>
            <person name="Treitli S.C."/>
            <person name="Kolisko M."/>
            <person name="Husnik F."/>
            <person name="Keeling P."/>
            <person name="Hampl V."/>
        </authorList>
    </citation>
    <scope>NUCLEOTIDE SEQUENCE [LARGE SCALE GENOMIC DNA]</scope>
    <source>
        <strain evidence="2">ST1C</strain>
    </source>
</reference>
<dbReference type="Pfam" id="PF13229">
    <property type="entry name" value="Beta_helix"/>
    <property type="match status" value="1"/>
</dbReference>
<dbReference type="InterPro" id="IPR039448">
    <property type="entry name" value="Beta_helix"/>
</dbReference>
<dbReference type="InterPro" id="IPR011050">
    <property type="entry name" value="Pectin_lyase_fold/virulence"/>
</dbReference>
<dbReference type="Proteomes" id="UP000324800">
    <property type="component" value="Unassembled WGS sequence"/>
</dbReference>
<comment type="caution">
    <text evidence="2">The sequence shown here is derived from an EMBL/GenBank/DDBJ whole genome shotgun (WGS) entry which is preliminary data.</text>
</comment>
<dbReference type="Gene3D" id="2.160.20.10">
    <property type="entry name" value="Single-stranded right-handed beta-helix, Pectin lyase-like"/>
    <property type="match status" value="1"/>
</dbReference>
<dbReference type="EMBL" id="SNRW01001724">
    <property type="protein sequence ID" value="KAA6395287.1"/>
    <property type="molecule type" value="Genomic_DNA"/>
</dbReference>